<dbReference type="Gene3D" id="3.20.20.80">
    <property type="entry name" value="Glycosidases"/>
    <property type="match status" value="1"/>
</dbReference>
<evidence type="ECO:0000313" key="3">
    <source>
        <dbReference type="Proteomes" id="UP000291144"/>
    </source>
</evidence>
<dbReference type="SMART" id="SM00642">
    <property type="entry name" value="Aamy"/>
    <property type="match status" value="1"/>
</dbReference>
<dbReference type="NCBIfam" id="TIGR02401">
    <property type="entry name" value="trehalose_TreY"/>
    <property type="match status" value="1"/>
</dbReference>
<keyword evidence="3" id="KW-1185">Reference proteome</keyword>
<dbReference type="GO" id="GO:0047470">
    <property type="term" value="F:(1,4)-alpha-D-glucan 1-alpha-D-glucosylmutase activity"/>
    <property type="evidence" value="ECO:0007669"/>
    <property type="project" value="TreeGrafter"/>
</dbReference>
<dbReference type="PANTHER" id="PTHR10357">
    <property type="entry name" value="ALPHA-AMYLASE FAMILY MEMBER"/>
    <property type="match status" value="1"/>
</dbReference>
<dbReference type="PANTHER" id="PTHR10357:SF216">
    <property type="entry name" value="MALTOOLIGOSYL TREHALOSE SYNTHASE-RELATED"/>
    <property type="match status" value="1"/>
</dbReference>
<evidence type="ECO:0000313" key="2">
    <source>
        <dbReference type="EMBL" id="TCC58258.1"/>
    </source>
</evidence>
<dbReference type="Proteomes" id="UP000291144">
    <property type="component" value="Unassembled WGS sequence"/>
</dbReference>
<dbReference type="EMBL" id="SJKB01000009">
    <property type="protein sequence ID" value="TCC58258.1"/>
    <property type="molecule type" value="Genomic_DNA"/>
</dbReference>
<dbReference type="Gene3D" id="1.10.150.200">
    <property type="entry name" value="Maltooligosyl trehalose synthase, domain 3"/>
    <property type="match status" value="1"/>
</dbReference>
<feature type="domain" description="Glycosyl hydrolase family 13 catalytic" evidence="1">
    <location>
        <begin position="17"/>
        <end position="696"/>
    </location>
</feature>
<dbReference type="InterPro" id="IPR012767">
    <property type="entry name" value="Trehalose_TreY"/>
</dbReference>
<dbReference type="CDD" id="cd11336">
    <property type="entry name" value="AmyAc_MTSase"/>
    <property type="match status" value="1"/>
</dbReference>
<dbReference type="RefSeq" id="WP_131361648.1">
    <property type="nucleotide sequence ID" value="NZ_SJKB01000009.1"/>
</dbReference>
<reference evidence="2 3" key="1">
    <citation type="submission" date="2019-02" db="EMBL/GenBank/DDBJ databases">
        <title>Kribbella capetownensis sp. nov. and Kribbella speibonae sp. nov., isolated from soil.</title>
        <authorList>
            <person name="Curtis S.M."/>
            <person name="Norton I."/>
            <person name="Everest G.J."/>
            <person name="Meyers P.R."/>
        </authorList>
    </citation>
    <scope>NUCLEOTIDE SEQUENCE [LARGE SCALE GENOMIC DNA]</scope>
    <source>
        <strain evidence="2 3">NRRL B-24813</strain>
    </source>
</reference>
<accession>A0A4R0KJT5</accession>
<dbReference type="Gene3D" id="1.10.10.470">
    <property type="entry name" value="Maltooligosyl trehalose synthase, domain 4"/>
    <property type="match status" value="1"/>
</dbReference>
<dbReference type="InterPro" id="IPR013797">
    <property type="entry name" value="Maltooligo_trehalose_synth_4"/>
</dbReference>
<evidence type="ECO:0000259" key="1">
    <source>
        <dbReference type="SMART" id="SM00642"/>
    </source>
</evidence>
<organism evidence="2 3">
    <name type="scientific">Kribbella pittospori</name>
    <dbReference type="NCBI Taxonomy" id="722689"/>
    <lineage>
        <taxon>Bacteria</taxon>
        <taxon>Bacillati</taxon>
        <taxon>Actinomycetota</taxon>
        <taxon>Actinomycetes</taxon>
        <taxon>Propionibacteriales</taxon>
        <taxon>Kribbellaceae</taxon>
        <taxon>Kribbella</taxon>
    </lineage>
</organism>
<dbReference type="InterPro" id="IPR017853">
    <property type="entry name" value="GH"/>
</dbReference>
<proteinExistence type="predicted"/>
<protein>
    <submittedName>
        <fullName evidence="2">Malto-oligosyltrehalose synthase</fullName>
    </submittedName>
</protein>
<dbReference type="Pfam" id="PF00128">
    <property type="entry name" value="Alpha-amylase"/>
    <property type="match status" value="1"/>
</dbReference>
<sequence>MTALIPSPPYRPGQGPQATYRLQLHAGFGFDDAATVVPYLQGLGISHAYLSPILQAAPGSTHGYDVVDHSRLSDAAGGRPAFDRLAARLHDHRMGAVADVVPNHVAVPTPARLNKALWSVLRDGPASPYAEWFDVDWGAGNQPLLMAVLGQRIGRVLADGELSIDGDVLRYYEHEYPLRPGTEDLPLEELVTEQWYRLAHWRVADEELNYRRFFDVDTLAAVRVETQEVFEATHELLLELLHEGELNGFRIDHPDGLADPRGYLRRLAERTGGAWVVVEKILEGDEELPRDWPCAGTTGYDALLRVGGLFVDPAGAAPLSALHSELTGEPADFAPVVEQAKREIVQHGQYAEVHRLVELLARICQDDVRLRDHTRRAFHEVVVELLVHFDIYRAYVIPGEPASPTAVQALERAAEKARENLDDDRRETLDVVLHLLLGRETSRIDEHARHELIVRFQQTCGPVMAKGVEDTAFYRWFRLTSLNEVGGDPEHFGVTPEEFHAFAARLNQHWPKTMTTLSTHDTKRSEDVRARLGVLSEQPAAWSEAVREWRRLSEDHRSPLLDGSTEYLFWQTLFGTWDDGPLPEDRVQAYLLKAIREAKRHTTWTSPDEEYEQAVAAFATAILADSTVLDSVRRFAANQAGFVRAATLGQKLVQLTMPGVPDVYQGTEVVDLSLVDPDNRRPVDYEDRIARLLRLDEGGKPDDLSDEKLLVTSRALRIRRQYPEAFAGSYTPLPTSNGHAVAFARGDAVITVATRLPAALHRLGGWGDSTVVLPSGQWKNVLTGREVGSGAARIHELLEDLPVALLVRS</sequence>
<name>A0A4R0KJT5_9ACTN</name>
<dbReference type="OrthoDB" id="9761577at2"/>
<dbReference type="Gene3D" id="3.30.1590.10">
    <property type="entry name" value="Maltooligosyl trehalose synthase, domain 2"/>
    <property type="match status" value="1"/>
</dbReference>
<gene>
    <name evidence="2" type="primary">treY</name>
    <name evidence="2" type="ORF">E0H73_28510</name>
</gene>
<dbReference type="GO" id="GO:0030980">
    <property type="term" value="P:alpha-glucan catabolic process"/>
    <property type="evidence" value="ECO:0007669"/>
    <property type="project" value="TreeGrafter"/>
</dbReference>
<dbReference type="AlphaFoldDB" id="A0A4R0KJT5"/>
<dbReference type="GO" id="GO:0005992">
    <property type="term" value="P:trehalose biosynthetic process"/>
    <property type="evidence" value="ECO:0007669"/>
    <property type="project" value="TreeGrafter"/>
</dbReference>
<dbReference type="InterPro" id="IPR006047">
    <property type="entry name" value="GH13_cat_dom"/>
</dbReference>
<comment type="caution">
    <text evidence="2">The sequence shown here is derived from an EMBL/GenBank/DDBJ whole genome shotgun (WGS) entry which is preliminary data.</text>
</comment>
<dbReference type="SUPFAM" id="SSF51445">
    <property type="entry name" value="(Trans)glycosidases"/>
    <property type="match status" value="1"/>
</dbReference>